<dbReference type="SUPFAM" id="SSF48208">
    <property type="entry name" value="Six-hairpin glycosidases"/>
    <property type="match status" value="1"/>
</dbReference>
<comment type="caution">
    <text evidence="5">The sequence shown here is derived from an EMBL/GenBank/DDBJ whole genome shotgun (WGS) entry which is preliminary data.</text>
</comment>
<dbReference type="PIRSF" id="PIRSF007663">
    <property type="entry name" value="UCP007663"/>
    <property type="match status" value="1"/>
</dbReference>
<feature type="signal peptide" evidence="1">
    <location>
        <begin position="1"/>
        <end position="20"/>
    </location>
</feature>
<dbReference type="Proteomes" id="UP000244905">
    <property type="component" value="Unassembled WGS sequence"/>
</dbReference>
<reference evidence="6" key="1">
    <citation type="submission" date="2018-02" db="EMBL/GenBank/DDBJ databases">
        <authorList>
            <person name="Clavel T."/>
            <person name="Strowig T."/>
        </authorList>
    </citation>
    <scope>NUCLEOTIDE SEQUENCE [LARGE SCALE GENOMIC DNA]</scope>
    <source>
        <strain evidence="6">DSM 103720</strain>
    </source>
</reference>
<feature type="chain" id="PRO_5015876200" evidence="1">
    <location>
        <begin position="21"/>
        <end position="804"/>
    </location>
</feature>
<dbReference type="InterPro" id="IPR049053">
    <property type="entry name" value="AFCA-like_C"/>
</dbReference>
<dbReference type="Gene3D" id="2.60.40.1180">
    <property type="entry name" value="Golgi alpha-mannosidase II"/>
    <property type="match status" value="1"/>
</dbReference>
<dbReference type="InterPro" id="IPR008928">
    <property type="entry name" value="6-hairpin_glycosidase_sf"/>
</dbReference>
<dbReference type="Pfam" id="PF22124">
    <property type="entry name" value="Glyco_hydro_95_cat"/>
    <property type="match status" value="1"/>
</dbReference>
<evidence type="ECO:0000259" key="2">
    <source>
        <dbReference type="Pfam" id="PF14498"/>
    </source>
</evidence>
<dbReference type="PANTHER" id="PTHR31084:SF0">
    <property type="entry name" value="ALPHA-L-FUCOSIDASE 2"/>
    <property type="match status" value="1"/>
</dbReference>
<dbReference type="InterPro" id="IPR012341">
    <property type="entry name" value="6hp_glycosidase-like_sf"/>
</dbReference>
<dbReference type="GO" id="GO:0005975">
    <property type="term" value="P:carbohydrate metabolic process"/>
    <property type="evidence" value="ECO:0007669"/>
    <property type="project" value="InterPro"/>
</dbReference>
<dbReference type="RefSeq" id="WP_107031347.1">
    <property type="nucleotide sequence ID" value="NZ_CAPEJN010000034.1"/>
</dbReference>
<dbReference type="Pfam" id="PF14498">
    <property type="entry name" value="Glyco_hyd_65N_2"/>
    <property type="match status" value="1"/>
</dbReference>
<protein>
    <submittedName>
        <fullName evidence="5">Glycoside hydrolase family 95 protein</fullName>
    </submittedName>
</protein>
<sequence length="804" mass="88525">MKNTLLAFIFGAAAISAAGADENNRLKLHYDRPAEFFEEALVIGNGNLGAIIYGGTAENRISLNDITLWTGEPERGVTTPDAYKAIPEIRAALDRGDYRAADSLHRKVQGHYSENYQPLGQLTISHEGVAPQVSSYERELDLTTAMAANRFNDGKGELKTDYFASAPDSVIVLRLSGEHPFTATLRLSSQLPAKVTSDARGEIRSLGHAAYLSLPGYTSFEEKLKYDPERGTKFCTILKAETDGGEIIAEADGALKLKNVRGAVIYITNVTSFNGFDRDPAKDGRDYVALAEKRIKKAVAKGADSIKRDHIADYTSLFSRVSLDLGATPDSVAALPTDVQLKRYTDLKEVNPDLEELYFQYGRYLLISCSRTHGVPANLQGLWNEYILPPWSSNYTTNINVEENYWPAEITGLGELHATALLPWIKNLSASGKRTARNYYGVDRGWCLAHNSDIWAMTNPVGLTDGDPTWANWNMGGAWLASHIWEHYLFSQDKKFLAEYYPTLKGAAEFCIGWLIEKDGKLITSPSTSPENNYVTPDDYAGATFYGGAADLAMIRQCLMDARDAAEELGLDSDFRTEADSVLQRLYPYQIGHKGNLSEWYFDWEDRDPTHRHQSHLYGLFPGRHISPASTPDLARASARTLEVKGDNTTGWSTGWRVNLLARLLDSEGAYHMYRRLLQYVSPDNYKGSDKRSGGGTYPNLLDAHAPFQIDGNFGGTAGVAEMLIQSTPESIVLLPAIPAQWSDGSVKGLRARGGFILDMEWQGGKLSSATIYSPNGGSTTIVLPDGSKRAIKLKKGGKTALEC</sequence>
<dbReference type="PANTHER" id="PTHR31084">
    <property type="entry name" value="ALPHA-L-FUCOSIDASE 2"/>
    <property type="match status" value="1"/>
</dbReference>
<evidence type="ECO:0000313" key="6">
    <source>
        <dbReference type="Proteomes" id="UP000244905"/>
    </source>
</evidence>
<keyword evidence="6" id="KW-1185">Reference proteome</keyword>
<dbReference type="GO" id="GO:0004560">
    <property type="term" value="F:alpha-L-fucosidase activity"/>
    <property type="evidence" value="ECO:0007669"/>
    <property type="project" value="InterPro"/>
</dbReference>
<gene>
    <name evidence="5" type="ORF">C5O23_02355</name>
</gene>
<dbReference type="InterPro" id="IPR054363">
    <property type="entry name" value="GH95_cat"/>
</dbReference>
<dbReference type="InterPro" id="IPR016518">
    <property type="entry name" value="Alpha-L-fucosidase"/>
</dbReference>
<evidence type="ECO:0000313" key="5">
    <source>
        <dbReference type="EMBL" id="PWB04003.1"/>
    </source>
</evidence>
<dbReference type="GeneID" id="82525191"/>
<keyword evidence="1" id="KW-0732">Signal</keyword>
<accession>A0A2V1ITA0</accession>
<proteinExistence type="predicted"/>
<evidence type="ECO:0000259" key="3">
    <source>
        <dbReference type="Pfam" id="PF21307"/>
    </source>
</evidence>
<evidence type="ECO:0000256" key="1">
    <source>
        <dbReference type="SAM" id="SignalP"/>
    </source>
</evidence>
<dbReference type="EMBL" id="PUEC01000003">
    <property type="protein sequence ID" value="PWB04003.1"/>
    <property type="molecule type" value="Genomic_DNA"/>
</dbReference>
<dbReference type="Gene3D" id="1.50.10.10">
    <property type="match status" value="1"/>
</dbReference>
<dbReference type="InterPro" id="IPR027414">
    <property type="entry name" value="GH95_N_dom"/>
</dbReference>
<feature type="domain" description="Glycosyl hydrolase family 95 catalytic" evidence="4">
    <location>
        <begin position="304"/>
        <end position="724"/>
    </location>
</feature>
<feature type="domain" description="Alpha fucosidase A-like C-terminal" evidence="3">
    <location>
        <begin position="726"/>
        <end position="793"/>
    </location>
</feature>
<keyword evidence="5" id="KW-0378">Hydrolase</keyword>
<evidence type="ECO:0000259" key="4">
    <source>
        <dbReference type="Pfam" id="PF22124"/>
    </source>
</evidence>
<feature type="domain" description="Glycosyl hydrolase family 95 N-terminal" evidence="2">
    <location>
        <begin position="28"/>
        <end position="274"/>
    </location>
</feature>
<name>A0A2V1ITA0_9BACT</name>
<dbReference type="Gene3D" id="2.70.98.50">
    <property type="entry name" value="putative glycoside hydrolase family protein from bacillus halodurans"/>
    <property type="match status" value="1"/>
</dbReference>
<organism evidence="5 6">
    <name type="scientific">Duncaniella muris</name>
    <dbReference type="NCBI Taxonomy" id="2094150"/>
    <lineage>
        <taxon>Bacteria</taxon>
        <taxon>Pseudomonadati</taxon>
        <taxon>Bacteroidota</taxon>
        <taxon>Bacteroidia</taxon>
        <taxon>Bacteroidales</taxon>
        <taxon>Muribaculaceae</taxon>
        <taxon>Duncaniella</taxon>
    </lineage>
</organism>
<dbReference type="AlphaFoldDB" id="A0A2V1ITA0"/>
<dbReference type="Pfam" id="PF21307">
    <property type="entry name" value="Glyco_hydro_95_C"/>
    <property type="match status" value="1"/>
</dbReference>
<dbReference type="InterPro" id="IPR013780">
    <property type="entry name" value="Glyco_hydro_b"/>
</dbReference>